<evidence type="ECO:0000313" key="3">
    <source>
        <dbReference type="Proteomes" id="UP000001353"/>
    </source>
</evidence>
<dbReference type="eggNOG" id="ENOG5031A7C">
    <property type="taxonomic scope" value="Bacteria"/>
</dbReference>
<proteinExistence type="predicted"/>
<accession>F7ZLB0</accession>
<dbReference type="Proteomes" id="UP000001353">
    <property type="component" value="Chromosome"/>
</dbReference>
<evidence type="ECO:0000313" key="2">
    <source>
        <dbReference type="EMBL" id="AEI95316.1"/>
    </source>
</evidence>
<name>F7ZLB0_ROSLO</name>
<sequence length="174" mass="18817">MGQRGQTVSVRSCPGPSALGRSGRGGSGAHQRRIVIIPILDCIAHARDAPRFSVKFQDGKPRIWILRHDIPAKQACFMGGGNSMGVFERGFHTVADDIGHAGSSVIGAHGAKNLICLFRRRDEALSCECLYFQRQGDAGRKDIKVVSQQCCTGTLQQKFGDFPRGGKGLLHSDL</sequence>
<evidence type="ECO:0000256" key="1">
    <source>
        <dbReference type="SAM" id="MobiDB-lite"/>
    </source>
</evidence>
<feature type="compositionally biased region" description="Polar residues" evidence="1">
    <location>
        <begin position="1"/>
        <end position="10"/>
    </location>
</feature>
<keyword evidence="3" id="KW-1185">Reference proteome</keyword>
<dbReference type="KEGG" id="rli:RLO149_c033750"/>
<protein>
    <submittedName>
        <fullName evidence="2">Uncharacterized protein</fullName>
    </submittedName>
</protein>
<dbReference type="EMBL" id="CP002623">
    <property type="protein sequence ID" value="AEI95316.1"/>
    <property type="molecule type" value="Genomic_DNA"/>
</dbReference>
<dbReference type="STRING" id="391595.RLO149_c033750"/>
<gene>
    <name evidence="2" type="ordered locus">RLO149_c033750</name>
</gene>
<dbReference type="HOGENOM" id="CLU_1676522_0_0_5"/>
<reference evidence="2 3" key="1">
    <citation type="journal article" date="2011" name="BMC Genomics">
        <title>Comparative genome analysis and genome-guided physiological analysis of Roseobacter litoralis.</title>
        <authorList>
            <person name="Kalhoefer D."/>
            <person name="Thole S."/>
            <person name="Voget S."/>
            <person name="Lehmann R."/>
            <person name="Liesegang H."/>
            <person name="Wollher A."/>
            <person name="Daniel R."/>
            <person name="Simon M."/>
            <person name="Brinkhoff T."/>
        </authorList>
    </citation>
    <scope>NUCLEOTIDE SEQUENCE [LARGE SCALE GENOMIC DNA]</scope>
    <source>
        <strain evidence="3">ATCC 49566 / DSM 6996 / JCM 21268 / NBRC 15278 / OCh 149</strain>
    </source>
</reference>
<feature type="region of interest" description="Disordered" evidence="1">
    <location>
        <begin position="1"/>
        <end position="28"/>
    </location>
</feature>
<organism evidence="2 3">
    <name type="scientific">Roseobacter litoralis (strain ATCC 49566 / DSM 6996 / JCM 21268 / NBRC 15278 / OCh 149)</name>
    <dbReference type="NCBI Taxonomy" id="391595"/>
    <lineage>
        <taxon>Bacteria</taxon>
        <taxon>Pseudomonadati</taxon>
        <taxon>Pseudomonadota</taxon>
        <taxon>Alphaproteobacteria</taxon>
        <taxon>Rhodobacterales</taxon>
        <taxon>Roseobacteraceae</taxon>
        <taxon>Roseobacter</taxon>
    </lineage>
</organism>
<dbReference type="AlphaFoldDB" id="F7ZLB0"/>